<dbReference type="InterPro" id="IPR055173">
    <property type="entry name" value="NrdR-like_N"/>
</dbReference>
<evidence type="ECO:0000256" key="7">
    <source>
        <dbReference type="HAMAP-Rule" id="MF_00440"/>
    </source>
</evidence>
<keyword evidence="7" id="KW-0479">Metal-binding</keyword>
<dbReference type="HOGENOM" id="CLU_108412_0_0_2"/>
<evidence type="ECO:0000313" key="10">
    <source>
        <dbReference type="Proteomes" id="UP000030710"/>
    </source>
</evidence>
<dbReference type="RefSeq" id="WP_021055560.1">
    <property type="nucleotide sequence ID" value="NZ_KE356561.1"/>
</dbReference>
<keyword evidence="2 7" id="KW-0547">Nucleotide-binding</keyword>
<organism evidence="9 10">
    <name type="scientific">Haloquadratum walsbyi J07HQW2</name>
    <dbReference type="NCBI Taxonomy" id="1238425"/>
    <lineage>
        <taxon>Archaea</taxon>
        <taxon>Methanobacteriati</taxon>
        <taxon>Methanobacteriota</taxon>
        <taxon>Stenosarchaea group</taxon>
        <taxon>Halobacteria</taxon>
        <taxon>Halobacteriales</taxon>
        <taxon>Haloferacaceae</taxon>
        <taxon>Haloquadratum</taxon>
    </lineage>
</organism>
<keyword evidence="4 7" id="KW-0805">Transcription regulation</keyword>
<dbReference type="PANTHER" id="PTHR30455">
    <property type="entry name" value="TRANSCRIPTIONAL REPRESSOR NRDR"/>
    <property type="match status" value="1"/>
</dbReference>
<dbReference type="AlphaFoldDB" id="U1PQP8"/>
<dbReference type="GO" id="GO:0005524">
    <property type="term" value="F:ATP binding"/>
    <property type="evidence" value="ECO:0007669"/>
    <property type="project" value="UniProtKB-UniRule"/>
</dbReference>
<gene>
    <name evidence="7" type="primary">nrdR</name>
    <name evidence="9" type="ORF">J07HQW2_02561</name>
</gene>
<reference evidence="9 10" key="1">
    <citation type="journal article" date="2013" name="PLoS ONE">
        <title>Assembly-driven community genomics of a hypersaline microbial ecosystem.</title>
        <authorList>
            <person name="Podell S."/>
            <person name="Ugalde J.A."/>
            <person name="Narasingarao P."/>
            <person name="Banfield J.F."/>
            <person name="Heidelberg K.B."/>
            <person name="Allen E.E."/>
        </authorList>
    </citation>
    <scope>NUCLEOTIDE SEQUENCE [LARGE SCALE GENOMIC DNA]</scope>
    <source>
        <strain evidence="10">J07HQW2</strain>
    </source>
</reference>
<evidence type="ECO:0000256" key="6">
    <source>
        <dbReference type="ARBA" id="ARBA00023163"/>
    </source>
</evidence>
<dbReference type="eggNOG" id="arCOG08098">
    <property type="taxonomic scope" value="Archaea"/>
</dbReference>
<dbReference type="PANTHER" id="PTHR30455:SF2">
    <property type="entry name" value="TRANSCRIPTIONAL REPRESSOR NRDR"/>
    <property type="match status" value="1"/>
</dbReference>
<evidence type="ECO:0000313" key="9">
    <source>
        <dbReference type="EMBL" id="ERG96092.1"/>
    </source>
</evidence>
<dbReference type="GO" id="GO:0003677">
    <property type="term" value="F:DNA binding"/>
    <property type="evidence" value="ECO:0007669"/>
    <property type="project" value="UniProtKB-KW"/>
</dbReference>
<proteinExistence type="inferred from homology"/>
<evidence type="ECO:0000256" key="4">
    <source>
        <dbReference type="ARBA" id="ARBA00023015"/>
    </source>
</evidence>
<keyword evidence="7" id="KW-0862">Zinc</keyword>
<sequence>MKCPDCSHDRTSIVDTRTTEGGEAVRRRRECNQCQFRYTTYERKDWDQLRVKKSDETTELYDKQKIHDGIELAVEKRPISSGQITEITDEITAEMKARDEQIIGSKTIGAAVAERLREIDQVAFVRFVSVYRGYSDPAEFVDVLDDILADEALSSSESDTDQAHTSEANNR</sequence>
<feature type="zinc finger region" evidence="7">
    <location>
        <begin position="3"/>
        <end position="34"/>
    </location>
</feature>
<dbReference type="Pfam" id="PF03477">
    <property type="entry name" value="ATP-cone"/>
    <property type="match status" value="1"/>
</dbReference>
<dbReference type="GO" id="GO:0008270">
    <property type="term" value="F:zinc ion binding"/>
    <property type="evidence" value="ECO:0007669"/>
    <property type="project" value="UniProtKB-UniRule"/>
</dbReference>
<accession>U1PQP8</accession>
<comment type="function">
    <text evidence="7">Negatively regulates transcription of bacterial ribonucleotide reductase nrd genes and operons by binding to NrdR-boxes.</text>
</comment>
<comment type="similarity">
    <text evidence="7">Belongs to the NrdR family.</text>
</comment>
<dbReference type="Proteomes" id="UP000030710">
    <property type="component" value="Unassembled WGS sequence"/>
</dbReference>
<keyword evidence="1 7" id="KW-0678">Repressor</keyword>
<dbReference type="NCBIfam" id="TIGR00244">
    <property type="entry name" value="transcriptional regulator NrdR"/>
    <property type="match status" value="1"/>
</dbReference>
<dbReference type="PROSITE" id="PS51161">
    <property type="entry name" value="ATP_CONE"/>
    <property type="match status" value="1"/>
</dbReference>
<keyword evidence="7" id="KW-0863">Zinc-finger</keyword>
<dbReference type="InterPro" id="IPR003796">
    <property type="entry name" value="RNR_NrdR-like"/>
</dbReference>
<dbReference type="InterPro" id="IPR005144">
    <property type="entry name" value="ATP-cone_dom"/>
</dbReference>
<evidence type="ECO:0000256" key="2">
    <source>
        <dbReference type="ARBA" id="ARBA00022741"/>
    </source>
</evidence>
<dbReference type="EMBL" id="KE356561">
    <property type="protein sequence ID" value="ERG96092.1"/>
    <property type="molecule type" value="Genomic_DNA"/>
</dbReference>
<protein>
    <recommendedName>
        <fullName evidence="7">Transcriptional repressor NrdR</fullName>
    </recommendedName>
</protein>
<dbReference type="STRING" id="1238425.J07HQW2_02561"/>
<evidence type="ECO:0000256" key="1">
    <source>
        <dbReference type="ARBA" id="ARBA00022491"/>
    </source>
</evidence>
<evidence type="ECO:0000259" key="8">
    <source>
        <dbReference type="PROSITE" id="PS51161"/>
    </source>
</evidence>
<dbReference type="GO" id="GO:0045892">
    <property type="term" value="P:negative regulation of DNA-templated transcription"/>
    <property type="evidence" value="ECO:0007669"/>
    <property type="project" value="UniProtKB-UniRule"/>
</dbReference>
<dbReference type="Pfam" id="PF22811">
    <property type="entry name" value="Zn_ribbon_NrdR"/>
    <property type="match status" value="1"/>
</dbReference>
<evidence type="ECO:0000256" key="5">
    <source>
        <dbReference type="ARBA" id="ARBA00023125"/>
    </source>
</evidence>
<name>U1PQP8_9EURY</name>
<feature type="domain" description="ATP-cone" evidence="8">
    <location>
        <begin position="49"/>
        <end position="139"/>
    </location>
</feature>
<evidence type="ECO:0000256" key="3">
    <source>
        <dbReference type="ARBA" id="ARBA00022840"/>
    </source>
</evidence>
<dbReference type="HAMAP" id="MF_00440">
    <property type="entry name" value="NrdR"/>
    <property type="match status" value="1"/>
</dbReference>
<comment type="cofactor">
    <cofactor evidence="7">
        <name>Zn(2+)</name>
        <dbReference type="ChEBI" id="CHEBI:29105"/>
    </cofactor>
    <text evidence="7">Binds 1 zinc ion.</text>
</comment>
<keyword evidence="3 7" id="KW-0067">ATP-binding</keyword>
<keyword evidence="6 7" id="KW-0804">Transcription</keyword>
<keyword evidence="5 7" id="KW-0238">DNA-binding</keyword>